<feature type="transmembrane region" description="Helical" evidence="1">
    <location>
        <begin position="123"/>
        <end position="142"/>
    </location>
</feature>
<dbReference type="PANTHER" id="PTHR31145">
    <property type="entry name" value="INTEGRAL MEMBRANE PROTEIN (AFU_ORTHOLOGUE AFUA_7G01610)"/>
    <property type="match status" value="1"/>
</dbReference>
<evidence type="ECO:0000313" key="3">
    <source>
        <dbReference type="Proteomes" id="UP000794436"/>
    </source>
</evidence>
<keyword evidence="1" id="KW-0472">Membrane</keyword>
<evidence type="ECO:0000256" key="1">
    <source>
        <dbReference type="SAM" id="Phobius"/>
    </source>
</evidence>
<name>A0A8K1FM86_PYTOL</name>
<dbReference type="PANTHER" id="PTHR31145:SF6">
    <property type="entry name" value="INTEGRAL MEMBRANE PROTEIN (AFU_ORTHOLOGUE AFUA_7G01610)"/>
    <property type="match status" value="1"/>
</dbReference>
<keyword evidence="1" id="KW-1133">Transmembrane helix</keyword>
<dbReference type="InterPro" id="IPR040241">
    <property type="entry name" value="TRP_Flc/Pkd2-like"/>
</dbReference>
<organism evidence="2 3">
    <name type="scientific">Pythium oligandrum</name>
    <name type="common">Mycoparasitic fungus</name>
    <dbReference type="NCBI Taxonomy" id="41045"/>
    <lineage>
        <taxon>Eukaryota</taxon>
        <taxon>Sar</taxon>
        <taxon>Stramenopiles</taxon>
        <taxon>Oomycota</taxon>
        <taxon>Peronosporomycetes</taxon>
        <taxon>Pythiales</taxon>
        <taxon>Pythiaceae</taxon>
        <taxon>Pythium</taxon>
    </lineage>
</organism>
<dbReference type="GO" id="GO:0016020">
    <property type="term" value="C:membrane"/>
    <property type="evidence" value="ECO:0007669"/>
    <property type="project" value="TreeGrafter"/>
</dbReference>
<dbReference type="EMBL" id="SPLM01000036">
    <property type="protein sequence ID" value="TMW66029.1"/>
    <property type="molecule type" value="Genomic_DNA"/>
</dbReference>
<dbReference type="Proteomes" id="UP000794436">
    <property type="component" value="Unassembled WGS sequence"/>
</dbReference>
<accession>A0A8K1FM86</accession>
<gene>
    <name evidence="2" type="ORF">Poli38472_003794</name>
</gene>
<dbReference type="GO" id="GO:0055085">
    <property type="term" value="P:transmembrane transport"/>
    <property type="evidence" value="ECO:0007669"/>
    <property type="project" value="TreeGrafter"/>
</dbReference>
<comment type="caution">
    <text evidence="2">The sequence shown here is derived from an EMBL/GenBank/DDBJ whole genome shotgun (WGS) entry which is preliminary data.</text>
</comment>
<reference evidence="2" key="1">
    <citation type="submission" date="2019-03" db="EMBL/GenBank/DDBJ databases">
        <title>Long read genome sequence of the mycoparasitic Pythium oligandrum ATCC 38472 isolated from sugarbeet rhizosphere.</title>
        <authorList>
            <person name="Gaulin E."/>
        </authorList>
    </citation>
    <scope>NUCLEOTIDE SEQUENCE</scope>
    <source>
        <strain evidence="2">ATCC 38472_TT</strain>
    </source>
</reference>
<sequence>MTLLSSFEIAMEIRANDANAASLTVALLVVVFGIVSLSVVQVGSTLKKVREAVVDKSSDESFHSQPWLLTALIVAQVASGIIVGAVRSPVAQIVVLMVLVVAFHAFAWQWIRSTTQPSSTKWIILALGLVQVVNLGLSFAFVSSMTATALTEGSHSVAVPYIILNSVVILAIFARVFGLTCQQLVMIWDDRQRTRKDSQLMSDNSTTFVAIATPPQKQMSL</sequence>
<feature type="transmembrane region" description="Helical" evidence="1">
    <location>
        <begin position="67"/>
        <end position="86"/>
    </location>
</feature>
<keyword evidence="1" id="KW-0812">Transmembrane</keyword>
<protein>
    <submittedName>
        <fullName evidence="2">Uncharacterized protein</fullName>
    </submittedName>
</protein>
<feature type="transmembrane region" description="Helical" evidence="1">
    <location>
        <begin position="162"/>
        <end position="188"/>
    </location>
</feature>
<proteinExistence type="predicted"/>
<keyword evidence="3" id="KW-1185">Reference proteome</keyword>
<feature type="transmembrane region" description="Helical" evidence="1">
    <location>
        <begin position="20"/>
        <end position="46"/>
    </location>
</feature>
<feature type="transmembrane region" description="Helical" evidence="1">
    <location>
        <begin position="92"/>
        <end position="111"/>
    </location>
</feature>
<dbReference type="AlphaFoldDB" id="A0A8K1FM86"/>
<evidence type="ECO:0000313" key="2">
    <source>
        <dbReference type="EMBL" id="TMW66029.1"/>
    </source>
</evidence>